<dbReference type="EMBL" id="CAMPGE010019496">
    <property type="protein sequence ID" value="CAI2377825.1"/>
    <property type="molecule type" value="Genomic_DNA"/>
</dbReference>
<evidence type="ECO:0000313" key="3">
    <source>
        <dbReference type="EMBL" id="CAI2377825.1"/>
    </source>
</evidence>
<sequence length="1330" mass="151581">MGSFKEEQAEEVSIWRKMIKELMDLPCIKRSIVMMRENMTLDARSSEGMKRVSQLRILNIHKTFCQMVSSSEDAKYFQRRLRSKEEQKEGQKYPSDTGGDIENADFDLHPQLREDYLQDIQDGLDQKLLSGVKILSLQELGQKFFTSLHQESMAKNAELEFHQNGILTVKQKDLPGEPMKLDIKKLIVGLKALNSKNFDLLIKDLENKQTNPSEHNEDKNRSIPILPENSEGNKVVFDLPQEAPLPAKGIDFAGLSDMSLDDMLFDDLDEGKPTSQVKEEVKQEIKEEAKVVIEESLQGQEETKGKTVTYLDEFVNHEELNKSNQADELEQKMKRTKSSLTKKSELKLDIGESLKTIQSAQSVMEYLEIVKKNDQYREKLRLALNAIRVRDLHIQRLKSDGNVVPIDMTNSRLHLAFMFASPLIRRFNGKTENIMQLDCQTEIKDIVNACNQMKYELKYKSVVATPSNMRSVLTDGPIALHFSGHGIQNTKKDIGLEYINNKHKGNILLLEDEQCMSHYLYETELKKMIERAQINLEVVFVSSCHSEFAGEVFLNAGAKHVICIKQSEEIADKASLCFSRVFYETLFVKNYTVCASFHFAKEEVNKMFKSVEAYKFILLIPQETRKKNSNTPKTSKHRCQAVTSIIPGGLVNLGNKPSILSVPSKIDNFVGRQKEMYDIIDHLSKNRLVSILGLSGIGKTTLARNIADHLKHRQRFRDGIIYVGLRGCESSQMFLANLSLIIRTEAETEIEENKTNDSDIEDRMLVHHFLKNKQILIILDNCEDPIGSDEINFTSEIEKILDECSEVKFLLTSRKALELKSNTKEMQFPLQSLTSEESLLCLLEKAPRKILEEEMKELLSSTKSNSSPFTNASPSLVNHPLFLLLGGHPQAISLAAPLLQYKSLTELFNNLSDSSVLSPNKITRSDKNASDALRNALELNISTVQSCNPKAIDLFMMLGMFPGGINQKYITQIWGSTSWISPKDDLAKASLIVYKTNSRGEFIYSLLPFITIRACEFLEENPQAKAEFHEKSCEVLEQFCREIYDDKKTLRTKQKLTEMEPNIWACIYRSIDFKKKFRRVEPQFEERTFPLSENRASFGCVLSQILPSKENIDFEVDEITDSDLSSMNSLDTQNLELLINEPSSSRAKEGLNNEEKIVLYYINILILMNNESDALKMYKLYKKRTEMSNLCLANLYKSVAYIYSLKGPHENIERALKMSAKAFKLFDSVDRMKGIVDLKLFVAFKLNATKEESKDGSNLVGIEQNFGQSSSPGSKEQAIKAVLHFYKQQNLTKEAQICQNILNSLCLPQDSIPHSKLPKLDLKLFLEPVE</sequence>
<evidence type="ECO:0000313" key="4">
    <source>
        <dbReference type="Proteomes" id="UP001295684"/>
    </source>
</evidence>
<dbReference type="PANTHER" id="PTHR47691:SF3">
    <property type="entry name" value="HTH-TYPE TRANSCRIPTIONAL REGULATOR RV0890C-RELATED"/>
    <property type="match status" value="1"/>
</dbReference>
<feature type="domain" description="NB-ARC" evidence="1">
    <location>
        <begin position="673"/>
        <end position="845"/>
    </location>
</feature>
<accession>A0AAD2D2J7</accession>
<evidence type="ECO:0008006" key="5">
    <source>
        <dbReference type="Google" id="ProtNLM"/>
    </source>
</evidence>
<dbReference type="PANTHER" id="PTHR47691">
    <property type="entry name" value="REGULATOR-RELATED"/>
    <property type="match status" value="1"/>
</dbReference>
<comment type="caution">
    <text evidence="3">The sequence shown here is derived from an EMBL/GenBank/DDBJ whole genome shotgun (WGS) entry which is preliminary data.</text>
</comment>
<dbReference type="Gene3D" id="3.40.50.300">
    <property type="entry name" value="P-loop containing nucleotide triphosphate hydrolases"/>
    <property type="match status" value="1"/>
</dbReference>
<dbReference type="Proteomes" id="UP001295684">
    <property type="component" value="Unassembled WGS sequence"/>
</dbReference>
<protein>
    <recommendedName>
        <fullName evidence="5">AAA+ ATPase domain-containing protein</fullName>
    </recommendedName>
</protein>
<feature type="domain" description="CHAT" evidence="2">
    <location>
        <begin position="441"/>
        <end position="586"/>
    </location>
</feature>
<name>A0AAD2D2J7_EUPCR</name>
<reference evidence="3" key="1">
    <citation type="submission" date="2023-07" db="EMBL/GenBank/DDBJ databases">
        <authorList>
            <consortium name="AG Swart"/>
            <person name="Singh M."/>
            <person name="Singh A."/>
            <person name="Seah K."/>
            <person name="Emmerich C."/>
        </authorList>
    </citation>
    <scope>NUCLEOTIDE SEQUENCE</scope>
    <source>
        <strain evidence="3">DP1</strain>
    </source>
</reference>
<proteinExistence type="predicted"/>
<evidence type="ECO:0000259" key="1">
    <source>
        <dbReference type="Pfam" id="PF00931"/>
    </source>
</evidence>
<dbReference type="PRINTS" id="PR00364">
    <property type="entry name" value="DISEASERSIST"/>
</dbReference>
<dbReference type="SUPFAM" id="SSF52540">
    <property type="entry name" value="P-loop containing nucleoside triphosphate hydrolases"/>
    <property type="match status" value="1"/>
</dbReference>
<dbReference type="InterPro" id="IPR002182">
    <property type="entry name" value="NB-ARC"/>
</dbReference>
<dbReference type="GO" id="GO:0043531">
    <property type="term" value="F:ADP binding"/>
    <property type="evidence" value="ECO:0007669"/>
    <property type="project" value="InterPro"/>
</dbReference>
<evidence type="ECO:0000259" key="2">
    <source>
        <dbReference type="Pfam" id="PF12770"/>
    </source>
</evidence>
<dbReference type="InterPro" id="IPR027417">
    <property type="entry name" value="P-loop_NTPase"/>
</dbReference>
<gene>
    <name evidence="3" type="ORF">ECRASSUSDP1_LOCUS19215</name>
</gene>
<dbReference type="Pfam" id="PF00931">
    <property type="entry name" value="NB-ARC"/>
    <property type="match status" value="1"/>
</dbReference>
<dbReference type="Pfam" id="PF12770">
    <property type="entry name" value="CHAT"/>
    <property type="match status" value="1"/>
</dbReference>
<keyword evidence="4" id="KW-1185">Reference proteome</keyword>
<dbReference type="InterPro" id="IPR024983">
    <property type="entry name" value="CHAT_dom"/>
</dbReference>
<organism evidence="3 4">
    <name type="scientific">Euplotes crassus</name>
    <dbReference type="NCBI Taxonomy" id="5936"/>
    <lineage>
        <taxon>Eukaryota</taxon>
        <taxon>Sar</taxon>
        <taxon>Alveolata</taxon>
        <taxon>Ciliophora</taxon>
        <taxon>Intramacronucleata</taxon>
        <taxon>Spirotrichea</taxon>
        <taxon>Hypotrichia</taxon>
        <taxon>Euplotida</taxon>
        <taxon>Euplotidae</taxon>
        <taxon>Moneuplotes</taxon>
    </lineage>
</organism>